<accession>A0ABW5NHG9</accession>
<dbReference type="RefSeq" id="WP_380867483.1">
    <property type="nucleotide sequence ID" value="NZ_JBHUMA010000004.1"/>
</dbReference>
<proteinExistence type="predicted"/>
<evidence type="ECO:0000313" key="3">
    <source>
        <dbReference type="EMBL" id="MFD2597988.1"/>
    </source>
</evidence>
<dbReference type="Gene3D" id="2.60.120.560">
    <property type="entry name" value="Exo-inulinase, domain 1"/>
    <property type="match status" value="1"/>
</dbReference>
<organism evidence="3 4">
    <name type="scientific">Sphingobacterium corticis</name>
    <dbReference type="NCBI Taxonomy" id="1812823"/>
    <lineage>
        <taxon>Bacteria</taxon>
        <taxon>Pseudomonadati</taxon>
        <taxon>Bacteroidota</taxon>
        <taxon>Sphingobacteriia</taxon>
        <taxon>Sphingobacteriales</taxon>
        <taxon>Sphingobacteriaceae</taxon>
        <taxon>Sphingobacterium</taxon>
    </lineage>
</organism>
<feature type="signal peptide" evidence="1">
    <location>
        <begin position="1"/>
        <end position="19"/>
    </location>
</feature>
<protein>
    <submittedName>
        <fullName evidence="3">DUF1080 domain-containing protein</fullName>
    </submittedName>
</protein>
<gene>
    <name evidence="3" type="ORF">ACFSQ3_03405</name>
</gene>
<evidence type="ECO:0000256" key="1">
    <source>
        <dbReference type="SAM" id="SignalP"/>
    </source>
</evidence>
<evidence type="ECO:0000313" key="4">
    <source>
        <dbReference type="Proteomes" id="UP001597393"/>
    </source>
</evidence>
<keyword evidence="4" id="KW-1185">Reference proteome</keyword>
<dbReference type="PROSITE" id="PS51257">
    <property type="entry name" value="PROKAR_LIPOPROTEIN"/>
    <property type="match status" value="1"/>
</dbReference>
<sequence length="240" mass="26921">MRYLAAMSLLFVLVGCGNASKNEQRAENGVDQDGWNNLLSNDSLKGWHIYGQGAVSSKWKMDGSELVCDPRKTDGTFGDLVTDRSYQDFELELEWKVSKGGNSGILINVEEDSSYAATFATGLEMQLLDNEFAEARHQRDSTHWAGCLYSVDCIAVNSNPLPYGEWNKARVVQNKGKVSFWLNDKLTFERVIDSDDFRGLVNKSPIKAYPDFGKYSSGKIALQNHTDSVAFRNIRIKELI</sequence>
<comment type="caution">
    <text evidence="3">The sequence shown here is derived from an EMBL/GenBank/DDBJ whole genome shotgun (WGS) entry which is preliminary data.</text>
</comment>
<dbReference type="Pfam" id="PF06439">
    <property type="entry name" value="3keto-disac_hyd"/>
    <property type="match status" value="1"/>
</dbReference>
<keyword evidence="1" id="KW-0732">Signal</keyword>
<dbReference type="Proteomes" id="UP001597393">
    <property type="component" value="Unassembled WGS sequence"/>
</dbReference>
<dbReference type="InterPro" id="IPR010496">
    <property type="entry name" value="AL/BT2_dom"/>
</dbReference>
<name>A0ABW5NHG9_9SPHI</name>
<evidence type="ECO:0000259" key="2">
    <source>
        <dbReference type="Pfam" id="PF06439"/>
    </source>
</evidence>
<dbReference type="EMBL" id="JBHUMA010000004">
    <property type="protein sequence ID" value="MFD2597988.1"/>
    <property type="molecule type" value="Genomic_DNA"/>
</dbReference>
<feature type="chain" id="PRO_5046794348" evidence="1">
    <location>
        <begin position="20"/>
        <end position="240"/>
    </location>
</feature>
<feature type="domain" description="3-keto-alpha-glucoside-1,2-lyase/3-keto-2-hydroxy-glucal hydratase" evidence="2">
    <location>
        <begin position="34"/>
        <end position="237"/>
    </location>
</feature>
<reference evidence="4" key="1">
    <citation type="journal article" date="2019" name="Int. J. Syst. Evol. Microbiol.">
        <title>The Global Catalogue of Microorganisms (GCM) 10K type strain sequencing project: providing services to taxonomists for standard genome sequencing and annotation.</title>
        <authorList>
            <consortium name="The Broad Institute Genomics Platform"/>
            <consortium name="The Broad Institute Genome Sequencing Center for Infectious Disease"/>
            <person name="Wu L."/>
            <person name="Ma J."/>
        </authorList>
    </citation>
    <scope>NUCLEOTIDE SEQUENCE [LARGE SCALE GENOMIC DNA]</scope>
    <source>
        <strain evidence="4">KCTC 42248</strain>
    </source>
</reference>